<accession>A0A1Q6HYU2</accession>
<evidence type="ECO:0000256" key="5">
    <source>
        <dbReference type="SAM" id="Phobius"/>
    </source>
</evidence>
<dbReference type="PANTHER" id="PTHR23416:SF23">
    <property type="entry name" value="ACETYLTRANSFERASE C18B11.09C-RELATED"/>
    <property type="match status" value="1"/>
</dbReference>
<name>A0A1Q6HYU2_BACUN</name>
<evidence type="ECO:0000256" key="4">
    <source>
        <dbReference type="ARBA" id="ARBA00023315"/>
    </source>
</evidence>
<keyword evidence="2" id="KW-0808">Transferase</keyword>
<feature type="transmembrane region" description="Helical" evidence="5">
    <location>
        <begin position="6"/>
        <end position="35"/>
    </location>
</feature>
<reference evidence="6 7" key="1">
    <citation type="journal article" date="2016" name="Nat. Biotechnol.">
        <title>Measurement of bacterial replication rates in microbial communities.</title>
        <authorList>
            <person name="Brown C.T."/>
            <person name="Olm M.R."/>
            <person name="Thomas B.C."/>
            <person name="Banfield J.F."/>
        </authorList>
    </citation>
    <scope>NUCLEOTIDE SEQUENCE [LARGE SCALE GENOMIC DNA]</scope>
    <source>
        <strain evidence="6">45_41</strain>
    </source>
</reference>
<organism evidence="6 7">
    <name type="scientific">Bacteroides uniformis</name>
    <dbReference type="NCBI Taxonomy" id="820"/>
    <lineage>
        <taxon>Bacteria</taxon>
        <taxon>Pseudomonadati</taxon>
        <taxon>Bacteroidota</taxon>
        <taxon>Bacteroidia</taxon>
        <taxon>Bacteroidales</taxon>
        <taxon>Bacteroidaceae</taxon>
        <taxon>Bacteroides</taxon>
    </lineage>
</organism>
<dbReference type="InterPro" id="IPR051159">
    <property type="entry name" value="Hexapeptide_acetyltransf"/>
</dbReference>
<evidence type="ECO:0000256" key="2">
    <source>
        <dbReference type="ARBA" id="ARBA00022679"/>
    </source>
</evidence>
<dbReference type="InterPro" id="IPR018357">
    <property type="entry name" value="Hexapep_transf_CS"/>
</dbReference>
<dbReference type="Pfam" id="PF00132">
    <property type="entry name" value="Hexapep"/>
    <property type="match status" value="1"/>
</dbReference>
<dbReference type="InterPro" id="IPR011004">
    <property type="entry name" value="Trimer_LpxA-like_sf"/>
</dbReference>
<dbReference type="GO" id="GO:0005829">
    <property type="term" value="C:cytosol"/>
    <property type="evidence" value="ECO:0007669"/>
    <property type="project" value="TreeGrafter"/>
</dbReference>
<dbReference type="Gene3D" id="2.160.10.10">
    <property type="entry name" value="Hexapeptide repeat proteins"/>
    <property type="match status" value="1"/>
</dbReference>
<protein>
    <recommendedName>
        <fullName evidence="8">Acyltransferase</fullName>
    </recommendedName>
</protein>
<sequence length="239" mass="27265">MSHFVTVWQLLVCLAVVLALYFHRIILLILSAPMIRWTQYVIRKRQTGNLQQGDIVFRIANKFSYMFDRLFLYWIGNIHSHRIRMFFYKYVYLMDIAGEVTMYYNIEIRNPSGIKIGKGTIIGENAILDGRAGLEIGNNVNFSSNVRIWTLQHDYRDPDFACNPEHYGPVKICDRAWIGPHTIILHDVTVGEGAVIAAGAVVTKDVLPYTLVGGGPAKQIGIRPRGLRYEFHGGHPKFL</sequence>
<evidence type="ECO:0000313" key="7">
    <source>
        <dbReference type="Proteomes" id="UP000186549"/>
    </source>
</evidence>
<keyword evidence="5" id="KW-0812">Transmembrane</keyword>
<dbReference type="CDD" id="cd04647">
    <property type="entry name" value="LbH_MAT_like"/>
    <property type="match status" value="1"/>
</dbReference>
<dbReference type="PROSITE" id="PS00101">
    <property type="entry name" value="HEXAPEP_TRANSFERASES"/>
    <property type="match status" value="1"/>
</dbReference>
<keyword evidence="5" id="KW-0472">Membrane</keyword>
<keyword evidence="5" id="KW-1133">Transmembrane helix</keyword>
<dbReference type="InterPro" id="IPR001451">
    <property type="entry name" value="Hexapep"/>
</dbReference>
<gene>
    <name evidence="6" type="ORF">BHV79_12660</name>
</gene>
<dbReference type="EMBL" id="MNQU01000244">
    <property type="protein sequence ID" value="OKZ31798.1"/>
    <property type="molecule type" value="Genomic_DNA"/>
</dbReference>
<dbReference type="GO" id="GO:0008374">
    <property type="term" value="F:O-acyltransferase activity"/>
    <property type="evidence" value="ECO:0007669"/>
    <property type="project" value="TreeGrafter"/>
</dbReference>
<dbReference type="PANTHER" id="PTHR23416">
    <property type="entry name" value="SIALIC ACID SYNTHASE-RELATED"/>
    <property type="match status" value="1"/>
</dbReference>
<comment type="similarity">
    <text evidence="1">Belongs to the transferase hexapeptide repeat family.</text>
</comment>
<dbReference type="AlphaFoldDB" id="A0A1Q6HYU2"/>
<evidence type="ECO:0000256" key="1">
    <source>
        <dbReference type="ARBA" id="ARBA00007274"/>
    </source>
</evidence>
<dbReference type="SUPFAM" id="SSF51161">
    <property type="entry name" value="Trimeric LpxA-like enzymes"/>
    <property type="match status" value="1"/>
</dbReference>
<proteinExistence type="inferred from homology"/>
<evidence type="ECO:0000256" key="3">
    <source>
        <dbReference type="ARBA" id="ARBA00022737"/>
    </source>
</evidence>
<evidence type="ECO:0008006" key="8">
    <source>
        <dbReference type="Google" id="ProtNLM"/>
    </source>
</evidence>
<keyword evidence="3" id="KW-0677">Repeat</keyword>
<keyword evidence="4" id="KW-0012">Acyltransferase</keyword>
<dbReference type="Proteomes" id="UP000186549">
    <property type="component" value="Unassembled WGS sequence"/>
</dbReference>
<comment type="caution">
    <text evidence="6">The sequence shown here is derived from an EMBL/GenBank/DDBJ whole genome shotgun (WGS) entry which is preliminary data.</text>
</comment>
<evidence type="ECO:0000313" key="6">
    <source>
        <dbReference type="EMBL" id="OKZ31798.1"/>
    </source>
</evidence>